<organism evidence="2 3">
    <name type="scientific">Ensete ventricosum</name>
    <name type="common">Abyssinian banana</name>
    <name type="synonym">Musa ensete</name>
    <dbReference type="NCBI Taxonomy" id="4639"/>
    <lineage>
        <taxon>Eukaryota</taxon>
        <taxon>Viridiplantae</taxon>
        <taxon>Streptophyta</taxon>
        <taxon>Embryophyta</taxon>
        <taxon>Tracheophyta</taxon>
        <taxon>Spermatophyta</taxon>
        <taxon>Magnoliopsida</taxon>
        <taxon>Liliopsida</taxon>
        <taxon>Zingiberales</taxon>
        <taxon>Musaceae</taxon>
        <taxon>Ensete</taxon>
    </lineage>
</organism>
<dbReference type="Proteomes" id="UP000287651">
    <property type="component" value="Unassembled WGS sequence"/>
</dbReference>
<reference evidence="2 3" key="1">
    <citation type="journal article" date="2014" name="Agronomy (Basel)">
        <title>A Draft Genome Sequence for Ensete ventricosum, the Drought-Tolerant Tree Against Hunger.</title>
        <authorList>
            <person name="Harrison J."/>
            <person name="Moore K.A."/>
            <person name="Paszkiewicz K."/>
            <person name="Jones T."/>
            <person name="Grant M."/>
            <person name="Ambacheew D."/>
            <person name="Muzemil S."/>
            <person name="Studholme D.J."/>
        </authorList>
    </citation>
    <scope>NUCLEOTIDE SEQUENCE [LARGE SCALE GENOMIC DNA]</scope>
</reference>
<accession>A0A426YAQ8</accession>
<sequence>MAGPPEGMANYGQGRLHWRSPAARPFVRAARLQGVAAHYQGYHMQGRLLVGTYEQRHCGRATTPARLRGRSPAGKGCHLA</sequence>
<protein>
    <submittedName>
        <fullName evidence="2">Uncharacterized protein</fullName>
    </submittedName>
</protein>
<proteinExistence type="predicted"/>
<gene>
    <name evidence="2" type="ORF">B296_00005546</name>
</gene>
<feature type="region of interest" description="Disordered" evidence="1">
    <location>
        <begin position="61"/>
        <end position="80"/>
    </location>
</feature>
<dbReference type="AlphaFoldDB" id="A0A426YAQ8"/>
<comment type="caution">
    <text evidence="2">The sequence shown here is derived from an EMBL/GenBank/DDBJ whole genome shotgun (WGS) entry which is preliminary data.</text>
</comment>
<name>A0A426YAQ8_ENSVE</name>
<evidence type="ECO:0000313" key="3">
    <source>
        <dbReference type="Proteomes" id="UP000287651"/>
    </source>
</evidence>
<evidence type="ECO:0000256" key="1">
    <source>
        <dbReference type="SAM" id="MobiDB-lite"/>
    </source>
</evidence>
<dbReference type="EMBL" id="AMZH03013736">
    <property type="protein sequence ID" value="RRT48778.1"/>
    <property type="molecule type" value="Genomic_DNA"/>
</dbReference>
<evidence type="ECO:0000313" key="2">
    <source>
        <dbReference type="EMBL" id="RRT48778.1"/>
    </source>
</evidence>